<evidence type="ECO:0000256" key="6">
    <source>
        <dbReference type="SAM" id="Phobius"/>
    </source>
</evidence>
<feature type="transmembrane region" description="Helical" evidence="6">
    <location>
        <begin position="244"/>
        <end position="273"/>
    </location>
</feature>
<evidence type="ECO:0000313" key="7">
    <source>
        <dbReference type="EMBL" id="MDC8772970.1"/>
    </source>
</evidence>
<evidence type="ECO:0000256" key="5">
    <source>
        <dbReference type="ARBA" id="ARBA00023136"/>
    </source>
</evidence>
<name>A0ABT5KGC0_9BURK</name>
<keyword evidence="2" id="KW-1003">Cell membrane</keyword>
<dbReference type="Proteomes" id="UP001221189">
    <property type="component" value="Unassembled WGS sequence"/>
</dbReference>
<evidence type="ECO:0000256" key="4">
    <source>
        <dbReference type="ARBA" id="ARBA00022989"/>
    </source>
</evidence>
<comment type="subcellular location">
    <subcellularLocation>
        <location evidence="1">Cell membrane</location>
        <topology evidence="1">Multi-pass membrane protein</topology>
    </subcellularLocation>
</comment>
<feature type="transmembrane region" description="Helical" evidence="6">
    <location>
        <begin position="209"/>
        <end position="232"/>
    </location>
</feature>
<keyword evidence="5 6" id="KW-0472">Membrane</keyword>
<organism evidence="7 8">
    <name type="scientific">Roseateles albus</name>
    <dbReference type="NCBI Taxonomy" id="2987525"/>
    <lineage>
        <taxon>Bacteria</taxon>
        <taxon>Pseudomonadati</taxon>
        <taxon>Pseudomonadota</taxon>
        <taxon>Betaproteobacteria</taxon>
        <taxon>Burkholderiales</taxon>
        <taxon>Sphaerotilaceae</taxon>
        <taxon>Roseateles</taxon>
    </lineage>
</organism>
<feature type="transmembrane region" description="Helical" evidence="6">
    <location>
        <begin position="70"/>
        <end position="93"/>
    </location>
</feature>
<dbReference type="EMBL" id="JAQQXT010000009">
    <property type="protein sequence ID" value="MDC8772970.1"/>
    <property type="molecule type" value="Genomic_DNA"/>
</dbReference>
<dbReference type="RefSeq" id="WP_273601142.1">
    <property type="nucleotide sequence ID" value="NZ_JAQQXT010000009.1"/>
</dbReference>
<evidence type="ECO:0000313" key="8">
    <source>
        <dbReference type="Proteomes" id="UP001221189"/>
    </source>
</evidence>
<dbReference type="PANTHER" id="PTHR10010">
    <property type="entry name" value="SOLUTE CARRIER FAMILY 34 SODIUM PHOSPHATE , MEMBER 2-RELATED"/>
    <property type="match status" value="1"/>
</dbReference>
<protein>
    <submittedName>
        <fullName evidence="7">Na/Pi cotransporter family protein</fullName>
    </submittedName>
</protein>
<feature type="transmembrane region" description="Helical" evidence="6">
    <location>
        <begin position="293"/>
        <end position="316"/>
    </location>
</feature>
<feature type="transmembrane region" description="Helical" evidence="6">
    <location>
        <begin position="177"/>
        <end position="203"/>
    </location>
</feature>
<gene>
    <name evidence="7" type="ORF">PRZ03_15395</name>
</gene>
<dbReference type="SUPFAM" id="SSF109755">
    <property type="entry name" value="PhoU-like"/>
    <property type="match status" value="1"/>
</dbReference>
<feature type="transmembrane region" description="Helical" evidence="6">
    <location>
        <begin position="42"/>
        <end position="64"/>
    </location>
</feature>
<evidence type="ECO:0000256" key="1">
    <source>
        <dbReference type="ARBA" id="ARBA00004651"/>
    </source>
</evidence>
<comment type="caution">
    <text evidence="7">The sequence shown here is derived from an EMBL/GenBank/DDBJ whole genome shotgun (WGS) entry which is preliminary data.</text>
</comment>
<dbReference type="PANTHER" id="PTHR10010:SF46">
    <property type="entry name" value="SODIUM-DEPENDENT PHOSPHATE TRANSPORT PROTEIN 2B"/>
    <property type="match status" value="1"/>
</dbReference>
<dbReference type="InterPro" id="IPR003841">
    <property type="entry name" value="Na/Pi_transpt"/>
</dbReference>
<feature type="transmembrane region" description="Helical" evidence="6">
    <location>
        <begin position="105"/>
        <end position="128"/>
    </location>
</feature>
<evidence type="ECO:0000256" key="3">
    <source>
        <dbReference type="ARBA" id="ARBA00022692"/>
    </source>
</evidence>
<feature type="transmembrane region" description="Helical" evidence="6">
    <location>
        <begin position="134"/>
        <end position="156"/>
    </location>
</feature>
<dbReference type="NCBIfam" id="TIGR00704">
    <property type="entry name" value="NaPi_cotrn_rel"/>
    <property type="match status" value="1"/>
</dbReference>
<keyword evidence="4 6" id="KW-1133">Transmembrane helix</keyword>
<dbReference type="NCBIfam" id="NF037997">
    <property type="entry name" value="Na_Pi_symport"/>
    <property type="match status" value="1"/>
</dbReference>
<keyword evidence="3 6" id="KW-0812">Transmembrane</keyword>
<accession>A0ABT5KGC0</accession>
<dbReference type="Pfam" id="PF02690">
    <property type="entry name" value="Na_Pi_cotrans"/>
    <property type="match status" value="2"/>
</dbReference>
<dbReference type="InterPro" id="IPR038078">
    <property type="entry name" value="PhoU-like_sf"/>
</dbReference>
<dbReference type="InterPro" id="IPR004633">
    <property type="entry name" value="NaPi_cotrn-rel/YqeW-like"/>
</dbReference>
<sequence>MNELEPVAMTIQLLGGLALFLYGMEKMTDGLKAAAGNQMNMLLARLTGNRILGAITGAIVTAVIQSSSVTTVLVVGFVSAGLLTLVQSVGVIFGANVGTTVTAQIVAFNTTALAFPFIAIGFVMSFVWKQGVARHYGAMLMGLGLLFYGMATMGAAMAPLRTNQSFAELLQSLQNPVLGMLAGALFTALVQSSSATIGLAVVMATQGLLSLPAGIAILFGAKIGTGITAILAGIGKPQDAKRAAVVHVLFNVLGALIWLPFIPQLAMIAQAVSPLAAHLEGVARLAEEVPRQIANAATIWAVANTVIFLPFAALFAKLATRIVPDRVLVQKEIIRPKYLDDAMIAVPSMALERARMELGHMSQLTNSMLAKVQSAFVARDLGELAQQFDQIVVLREAVLNYLQHIGRSALSDVEAEEHARLVAATGEIESMSAAISRELVPLAQALEAAQIAPSKETKELLERLVQIVLETAQAALRALVERDEQAAQSVVAKRAAILDLSEELQRQQAARLAQDDPNRLTKYRIQIEMLDKLRRLYGVSEHMAISVLPRSVLVGELYS</sequence>
<proteinExistence type="predicted"/>
<dbReference type="Gene3D" id="1.20.58.220">
    <property type="entry name" value="Phosphate transport system protein phou homolog 2, domain 2"/>
    <property type="match status" value="1"/>
</dbReference>
<evidence type="ECO:0000256" key="2">
    <source>
        <dbReference type="ARBA" id="ARBA00022475"/>
    </source>
</evidence>
<reference evidence="7 8" key="1">
    <citation type="submission" date="2022-10" db="EMBL/GenBank/DDBJ databases">
        <title>Paucibacter sp. hw1 Genome sequencing.</title>
        <authorList>
            <person name="Park S."/>
        </authorList>
    </citation>
    <scope>NUCLEOTIDE SEQUENCE [LARGE SCALE GENOMIC DNA]</scope>
    <source>
        <strain evidence="8">hw1</strain>
    </source>
</reference>
<feature type="transmembrane region" description="Helical" evidence="6">
    <location>
        <begin position="6"/>
        <end position="22"/>
    </location>
</feature>
<keyword evidence="8" id="KW-1185">Reference proteome</keyword>